<gene>
    <name evidence="2" type="ORF">PHILAsVB114_05360</name>
</gene>
<dbReference type="InterPro" id="IPR003848">
    <property type="entry name" value="DUF218"/>
</dbReference>
<dbReference type="AlphaFoldDB" id="A0A249LGP9"/>
<dbReference type="KEGG" id="plim:PHILAsVB114_05360"/>
<evidence type="ECO:0000313" key="3">
    <source>
        <dbReference type="Proteomes" id="UP000217221"/>
    </source>
</evidence>
<feature type="domain" description="DUF218" evidence="1">
    <location>
        <begin position="42"/>
        <end position="185"/>
    </location>
</feature>
<dbReference type="PANTHER" id="PTHR30336">
    <property type="entry name" value="INNER MEMBRANE PROTEIN, PROBABLE PERMEASE"/>
    <property type="match status" value="1"/>
</dbReference>
<keyword evidence="3" id="KW-1185">Reference proteome</keyword>
<name>A0A249LGP9_9ACTN</name>
<dbReference type="Pfam" id="PF02698">
    <property type="entry name" value="DUF218"/>
    <property type="match status" value="1"/>
</dbReference>
<dbReference type="EMBL" id="CP016782">
    <property type="protein sequence ID" value="ASY28045.1"/>
    <property type="molecule type" value="Genomic_DNA"/>
</dbReference>
<organism evidence="2 3">
    <name type="scientific">Candidatus Planktophila limnetica</name>
    <dbReference type="NCBI Taxonomy" id="573600"/>
    <lineage>
        <taxon>Bacteria</taxon>
        <taxon>Bacillati</taxon>
        <taxon>Actinomycetota</taxon>
        <taxon>Actinomycetes</taxon>
        <taxon>Candidatus Nanopelagicales</taxon>
        <taxon>Candidatus Nanopelagicaceae</taxon>
        <taxon>Candidatus Planktophila</taxon>
    </lineage>
</organism>
<accession>A0A249LGP9</accession>
<dbReference type="CDD" id="cd06259">
    <property type="entry name" value="YdcF-like"/>
    <property type="match status" value="1"/>
</dbReference>
<evidence type="ECO:0000259" key="1">
    <source>
        <dbReference type="Pfam" id="PF02698"/>
    </source>
</evidence>
<dbReference type="PANTHER" id="PTHR30336:SF20">
    <property type="entry name" value="DUF218 DOMAIN-CONTAINING PROTEIN"/>
    <property type="match status" value="1"/>
</dbReference>
<proteinExistence type="predicted"/>
<dbReference type="InterPro" id="IPR051599">
    <property type="entry name" value="Cell_Envelope_Assoc"/>
</dbReference>
<evidence type="ECO:0000313" key="2">
    <source>
        <dbReference type="EMBL" id="ASY28045.1"/>
    </source>
</evidence>
<sequence>MFIFRFIRRVFTIIFLIVLAIPTYAIGKTYYAAHYPVVRGADAIVVMGAAQFDGRPGDVLEARLTEAKRIFDLGFAPIIITVGSRAPGDRTTEAASGRAWLISAGVPARKIVALATGRDTLVSTKAYVQEMKKREIKNVIIATDPYHCRRSMTMANDRGLVATCSPVQFGPNSLKNSTKRYLIRESGAYLAYITLGHFGINISDHLDTNKILDKVVS</sequence>
<dbReference type="Proteomes" id="UP000217221">
    <property type="component" value="Chromosome"/>
</dbReference>
<dbReference type="GO" id="GO:0005886">
    <property type="term" value="C:plasma membrane"/>
    <property type="evidence" value="ECO:0007669"/>
    <property type="project" value="TreeGrafter"/>
</dbReference>
<dbReference type="OrthoDB" id="9782395at2"/>
<reference evidence="2 3" key="1">
    <citation type="submission" date="2016-07" db="EMBL/GenBank/DDBJ databases">
        <title>High microdiversification within the ubiquitous acI lineage of Actinobacteria.</title>
        <authorList>
            <person name="Neuenschwander S.M."/>
            <person name="Salcher M."/>
            <person name="Ghai R."/>
            <person name="Pernthaler J."/>
        </authorList>
    </citation>
    <scope>NUCLEOTIDE SEQUENCE [LARGE SCALE GENOMIC DNA]</scope>
    <source>
        <strain evidence="2">MMS-VB-114</strain>
    </source>
</reference>
<protein>
    <submittedName>
        <fullName evidence="2">YdcF-like family protein</fullName>
    </submittedName>
</protein>